<dbReference type="HOGENOM" id="CLU_564631_0_0_0"/>
<dbReference type="RefSeq" id="WP_011097426.1">
    <property type="nucleotide sequence ID" value="NC_004552.2"/>
</dbReference>
<evidence type="ECO:0000256" key="1">
    <source>
        <dbReference type="SAM" id="MobiDB-lite"/>
    </source>
</evidence>
<sequence>MSLSTSGPDSSNQKNILAQVLASTPQAVPNPDKLAGNETKQIQHTRQGKNAEMQSDTNIAGTQGKEKAGAVSEAQSSENLMAGQGIAAGQETASAEAAAGANQAAGASAFQAVNLQSTIEEANKTLETTLSSLSSVNSSHLQEIQALVASAVNGTSNSAIQALETPDLPKPSITPRQEVMEISMALAKAIASLGEATASALSDYQSTQAQASTMNRISLESQGLKIDSERAEYKKMQEIQNKAGSNKTLETVNTVMIAVSVTITVVSIVAALFTCGLGLIGTAAAGATAAAAAATAGATAGAAAATSVATTVATQVTVQAVMQAIKTAIVQAVKQAIMEAVKTAVKQGIKQIIKQAVKAAVKTLMKNMSKIFQTGQKALSKFFPRLSKVINALGNKWVAAGMGLVVAVPSLVKGIGDLKLSELQTELADIQKKTGMLTAQSEMMKMFTMFWQQASKIAAKQTDSANEMQQQATKLGAQIAKAFQAISSGLASAV</sequence>
<evidence type="ECO:0000313" key="3">
    <source>
        <dbReference type="Proteomes" id="UP000001012"/>
    </source>
</evidence>
<dbReference type="OrthoDB" id="19202at2"/>
<protein>
    <submittedName>
        <fullName evidence="2">Inner membrane protein</fullName>
    </submittedName>
</protein>
<proteinExistence type="predicted"/>
<dbReference type="EMBL" id="CR848038">
    <property type="protein sequence ID" value="CAH64362.1"/>
    <property type="molecule type" value="Genomic_DNA"/>
</dbReference>
<dbReference type="KEGG" id="cab:CAB923"/>
<reference evidence="2 3" key="1">
    <citation type="journal article" date="2005" name="Genome Res.">
        <title>The Chlamydophila abortus genome sequence reveals an array of variable proteins that contribute to interspecies variation.</title>
        <authorList>
            <person name="Thomson N.R."/>
            <person name="Yeats C."/>
            <person name="Bell K."/>
            <person name="Holden M.T.G."/>
            <person name="Bentley S.D."/>
            <person name="Livingstone M."/>
            <person name="Cerdeno-Tarraga A.M."/>
            <person name="Harris B."/>
            <person name="Doggett J."/>
            <person name="Ormond D."/>
            <person name="Mungal K."/>
            <person name="Clarke K."/>
            <person name="Feltwell T."/>
            <person name="Hance Z."/>
            <person name="Sanders M."/>
            <person name="Quail M.A."/>
            <person name="Price C."/>
            <person name="Parkhill J."/>
            <person name="Longbottom D."/>
        </authorList>
    </citation>
    <scope>NUCLEOTIDE SEQUENCE [LARGE SCALE GENOMIC DNA]</scope>
    <source>
        <strain evidence="3">DSM 27085 / S26/3</strain>
    </source>
</reference>
<keyword evidence="3" id="KW-1185">Reference proteome</keyword>
<dbReference type="Proteomes" id="UP000001012">
    <property type="component" value="Chromosome"/>
</dbReference>
<dbReference type="AlphaFoldDB" id="Q5L4T4"/>
<gene>
    <name evidence="2" type="ordered locus">CAB923</name>
</gene>
<organism evidence="2 3">
    <name type="scientific">Chlamydia abortus (strain DSM 27085 / S26/3)</name>
    <name type="common">Chlamydophila abortus</name>
    <dbReference type="NCBI Taxonomy" id="218497"/>
    <lineage>
        <taxon>Bacteria</taxon>
        <taxon>Pseudomonadati</taxon>
        <taxon>Chlamydiota</taxon>
        <taxon>Chlamydiia</taxon>
        <taxon>Chlamydiales</taxon>
        <taxon>Chlamydiaceae</taxon>
        <taxon>Chlamydia/Chlamydophila group</taxon>
        <taxon>Chlamydia</taxon>
    </lineage>
</organism>
<evidence type="ECO:0000313" key="2">
    <source>
        <dbReference type="EMBL" id="CAH64362.1"/>
    </source>
</evidence>
<name>Q5L4T4_CHLAB</name>
<accession>Q5L4T4</accession>
<feature type="region of interest" description="Disordered" evidence="1">
    <location>
        <begin position="24"/>
        <end position="54"/>
    </location>
</feature>